<dbReference type="Proteomes" id="UP000623687">
    <property type="component" value="Unassembled WGS sequence"/>
</dbReference>
<dbReference type="VEuPathDB" id="FungiDB:PC9H_010982"/>
<organism evidence="1 2">
    <name type="scientific">Pleurotus ostreatus</name>
    <name type="common">Oyster mushroom</name>
    <name type="synonym">White-rot fungus</name>
    <dbReference type="NCBI Taxonomy" id="5322"/>
    <lineage>
        <taxon>Eukaryota</taxon>
        <taxon>Fungi</taxon>
        <taxon>Dikarya</taxon>
        <taxon>Basidiomycota</taxon>
        <taxon>Agaricomycotina</taxon>
        <taxon>Agaricomycetes</taxon>
        <taxon>Agaricomycetidae</taxon>
        <taxon>Agaricales</taxon>
        <taxon>Pleurotineae</taxon>
        <taxon>Pleurotaceae</taxon>
        <taxon>Pleurotus</taxon>
    </lineage>
</organism>
<dbReference type="RefSeq" id="XP_036627855.1">
    <property type="nucleotide sequence ID" value="XM_036780472.1"/>
</dbReference>
<gene>
    <name evidence="1" type="ORF">PC9H_010982</name>
</gene>
<reference evidence="1" key="1">
    <citation type="submission" date="2019-07" db="EMBL/GenBank/DDBJ databases">
        <authorList>
            <person name="Palmer J.M."/>
        </authorList>
    </citation>
    <scope>NUCLEOTIDE SEQUENCE</scope>
    <source>
        <strain evidence="1">PC9</strain>
    </source>
</reference>
<dbReference type="OrthoDB" id="3265815at2759"/>
<evidence type="ECO:0000313" key="1">
    <source>
        <dbReference type="EMBL" id="KAF7422823.1"/>
    </source>
</evidence>
<keyword evidence="2" id="KW-1185">Reference proteome</keyword>
<sequence>MNTSDEMATESELEAIFQHILSPASMDTCYNQREGSAGEIPTPPYTPLTSPSICMVPPSESNEHDLIASSEHTQRPSKEIEAPGAFVSLSTSFHPAARNCGDLEPDLVLLSADSVFFYVHSSVLRSASNNNLCGFLPWNNPRETERGATDADTDAEIEFVMLPDQSQVLNIMLHFIYDISPAHHSPPFHILSQAVDRLHNVYGVDVNHGMQGSALALSSPRVNDALSDIHPREPSLFALLTANAPLYPVEVYALAASIDFYPLTKTASLYLHGLDLCPTDDGEPIGGRLGLVPEMGRKMGGMYLMRLVGMHKRRLEALRKIVCTAPEGHLIDRASEDRCSAEDQASLKRAWALAAAYIICTAGPGVSAQTIDGTFRPLVRHVTCSRCRQAMHKRLESMDREWGMAPRTI</sequence>
<evidence type="ECO:0008006" key="3">
    <source>
        <dbReference type="Google" id="ProtNLM"/>
    </source>
</evidence>
<name>A0A8H6ZPR7_PLEOS</name>
<dbReference type="AlphaFoldDB" id="A0A8H6ZPR7"/>
<proteinExistence type="predicted"/>
<accession>A0A8H6ZPR7</accession>
<protein>
    <recommendedName>
        <fullName evidence="3">BTB domain-containing protein</fullName>
    </recommendedName>
</protein>
<evidence type="ECO:0000313" key="2">
    <source>
        <dbReference type="Proteomes" id="UP000623687"/>
    </source>
</evidence>
<comment type="caution">
    <text evidence="1">The sequence shown here is derived from an EMBL/GenBank/DDBJ whole genome shotgun (WGS) entry which is preliminary data.</text>
</comment>
<dbReference type="GeneID" id="59380800"/>
<dbReference type="EMBL" id="JACETU010000008">
    <property type="protein sequence ID" value="KAF7422823.1"/>
    <property type="molecule type" value="Genomic_DNA"/>
</dbReference>